<dbReference type="RefSeq" id="WP_143554370.1">
    <property type="nucleotide sequence ID" value="NZ_VJWA01000001.1"/>
</dbReference>
<dbReference type="Pfam" id="PF02899">
    <property type="entry name" value="Phage_int_SAM_1"/>
    <property type="match status" value="1"/>
</dbReference>
<organism evidence="12 13">
    <name type="scientific">Glacieibacterium frigidum</name>
    <dbReference type="NCBI Taxonomy" id="2593303"/>
    <lineage>
        <taxon>Bacteria</taxon>
        <taxon>Pseudomonadati</taxon>
        <taxon>Pseudomonadota</taxon>
        <taxon>Alphaproteobacteria</taxon>
        <taxon>Sphingomonadales</taxon>
        <taxon>Sphingosinicellaceae</taxon>
        <taxon>Glacieibacterium</taxon>
    </lineage>
</organism>
<feature type="active site" evidence="9">
    <location>
        <position position="273"/>
    </location>
</feature>
<feature type="domain" description="Tyr recombinase" evidence="10">
    <location>
        <begin position="115"/>
        <end position="295"/>
    </location>
</feature>
<evidence type="ECO:0000256" key="3">
    <source>
        <dbReference type="ARBA" id="ARBA00022618"/>
    </source>
</evidence>
<comment type="subcellular location">
    <subcellularLocation>
        <location evidence="1 9">Cytoplasm</location>
    </subcellularLocation>
</comment>
<comment type="caution">
    <text evidence="12">The sequence shown here is derived from an EMBL/GenBank/DDBJ whole genome shotgun (WGS) entry which is preliminary data.</text>
</comment>
<dbReference type="GO" id="GO:0006313">
    <property type="term" value="P:DNA transposition"/>
    <property type="evidence" value="ECO:0007669"/>
    <property type="project" value="UniProtKB-UniRule"/>
</dbReference>
<evidence type="ECO:0000313" key="13">
    <source>
        <dbReference type="Proteomes" id="UP000317894"/>
    </source>
</evidence>
<comment type="similarity">
    <text evidence="9">Belongs to the 'phage' integrase family. XerC subfamily.</text>
</comment>
<dbReference type="PANTHER" id="PTHR30349">
    <property type="entry name" value="PHAGE INTEGRASE-RELATED"/>
    <property type="match status" value="1"/>
</dbReference>
<keyword evidence="2 9" id="KW-0963">Cytoplasm</keyword>
<evidence type="ECO:0000256" key="1">
    <source>
        <dbReference type="ARBA" id="ARBA00004496"/>
    </source>
</evidence>
<dbReference type="InterPro" id="IPR050090">
    <property type="entry name" value="Tyrosine_recombinase_XerCD"/>
</dbReference>
<keyword evidence="6 9" id="KW-0238">DNA-binding</keyword>
<evidence type="ECO:0000256" key="9">
    <source>
        <dbReference type="HAMAP-Rule" id="MF_01808"/>
    </source>
</evidence>
<dbReference type="PANTHER" id="PTHR30349:SF90">
    <property type="entry name" value="TYROSINE RECOMBINASE XERD"/>
    <property type="match status" value="1"/>
</dbReference>
<dbReference type="PROSITE" id="PS51900">
    <property type="entry name" value="CB"/>
    <property type="match status" value="1"/>
</dbReference>
<keyword evidence="7 9" id="KW-0233">DNA recombination</keyword>
<proteinExistence type="inferred from homology"/>
<dbReference type="AlphaFoldDB" id="A0A552UF28"/>
<evidence type="ECO:0000256" key="7">
    <source>
        <dbReference type="ARBA" id="ARBA00023172"/>
    </source>
</evidence>
<dbReference type="GO" id="GO:0005737">
    <property type="term" value="C:cytoplasm"/>
    <property type="evidence" value="ECO:0007669"/>
    <property type="project" value="UniProtKB-SubCell"/>
</dbReference>
<comment type="subunit">
    <text evidence="9">Forms a cyclic heterotetrameric complex composed of two molecules of XerC and two molecules of XerD.</text>
</comment>
<dbReference type="Pfam" id="PF00589">
    <property type="entry name" value="Phage_integrase"/>
    <property type="match status" value="1"/>
</dbReference>
<dbReference type="InterPro" id="IPR004107">
    <property type="entry name" value="Integrase_SAM-like_N"/>
</dbReference>
<dbReference type="GO" id="GO:0003677">
    <property type="term" value="F:DNA binding"/>
    <property type="evidence" value="ECO:0007669"/>
    <property type="project" value="UniProtKB-UniRule"/>
</dbReference>
<protein>
    <recommendedName>
        <fullName evidence="9">Tyrosine recombinase XerC</fullName>
    </recommendedName>
</protein>
<dbReference type="InterPro" id="IPR023009">
    <property type="entry name" value="Tyrosine_recombinase_XerC/XerD"/>
</dbReference>
<dbReference type="GO" id="GO:0009037">
    <property type="term" value="F:tyrosine-based site-specific recombinase activity"/>
    <property type="evidence" value="ECO:0007669"/>
    <property type="project" value="UniProtKB-UniRule"/>
</dbReference>
<evidence type="ECO:0000256" key="2">
    <source>
        <dbReference type="ARBA" id="ARBA00022490"/>
    </source>
</evidence>
<dbReference type="SUPFAM" id="SSF56349">
    <property type="entry name" value="DNA breaking-rejoining enzymes"/>
    <property type="match status" value="1"/>
</dbReference>
<dbReference type="Gene3D" id="1.10.150.130">
    <property type="match status" value="1"/>
</dbReference>
<evidence type="ECO:0000256" key="8">
    <source>
        <dbReference type="ARBA" id="ARBA00023306"/>
    </source>
</evidence>
<reference evidence="12 13" key="1">
    <citation type="submission" date="2019-07" db="EMBL/GenBank/DDBJ databases">
        <title>Novel species isolated from glacier.</title>
        <authorList>
            <person name="Liu Q."/>
            <person name="Xin Y.-H."/>
        </authorList>
    </citation>
    <scope>NUCLEOTIDE SEQUENCE [LARGE SCALE GENOMIC DNA]</scope>
    <source>
        <strain evidence="12 13">LB1R16</strain>
    </source>
</reference>
<evidence type="ECO:0000259" key="10">
    <source>
        <dbReference type="PROSITE" id="PS51898"/>
    </source>
</evidence>
<keyword evidence="4 9" id="KW-0159">Chromosome partition</keyword>
<keyword evidence="8 9" id="KW-0131">Cell cycle</keyword>
<evidence type="ECO:0000256" key="5">
    <source>
        <dbReference type="ARBA" id="ARBA00022908"/>
    </source>
</evidence>
<name>A0A552UF28_9SPHN</name>
<keyword evidence="3 9" id="KW-0132">Cell division</keyword>
<keyword evidence="13" id="KW-1185">Reference proteome</keyword>
<feature type="active site" evidence="9">
    <location>
        <position position="250"/>
    </location>
</feature>
<keyword evidence="5 9" id="KW-0229">DNA integration</keyword>
<dbReference type="InterPro" id="IPR044068">
    <property type="entry name" value="CB"/>
</dbReference>
<dbReference type="HAMAP" id="MF_01808">
    <property type="entry name" value="Recomb_XerC_XerD"/>
    <property type="match status" value="1"/>
</dbReference>
<dbReference type="EMBL" id="VJWA01000001">
    <property type="protein sequence ID" value="TRW16826.1"/>
    <property type="molecule type" value="Genomic_DNA"/>
</dbReference>
<feature type="active site" evidence="9">
    <location>
        <position position="158"/>
    </location>
</feature>
<dbReference type="InterPro" id="IPR010998">
    <property type="entry name" value="Integrase_recombinase_N"/>
</dbReference>
<dbReference type="OrthoDB" id="9801717at2"/>
<dbReference type="Gene3D" id="1.10.443.10">
    <property type="entry name" value="Intergrase catalytic core"/>
    <property type="match status" value="1"/>
</dbReference>
<dbReference type="GO" id="GO:0007059">
    <property type="term" value="P:chromosome segregation"/>
    <property type="evidence" value="ECO:0007669"/>
    <property type="project" value="UniProtKB-UniRule"/>
</dbReference>
<feature type="active site" description="O-(3'-phospho-DNA)-tyrosine intermediate" evidence="9">
    <location>
        <position position="282"/>
    </location>
</feature>
<evidence type="ECO:0000256" key="4">
    <source>
        <dbReference type="ARBA" id="ARBA00022829"/>
    </source>
</evidence>
<feature type="domain" description="Core-binding (CB)" evidence="11">
    <location>
        <begin position="3"/>
        <end position="94"/>
    </location>
</feature>
<accession>A0A552UF28</accession>
<evidence type="ECO:0000256" key="6">
    <source>
        <dbReference type="ARBA" id="ARBA00023125"/>
    </source>
</evidence>
<dbReference type="GO" id="GO:0051301">
    <property type="term" value="P:cell division"/>
    <property type="evidence" value="ECO:0007669"/>
    <property type="project" value="UniProtKB-KW"/>
</dbReference>
<evidence type="ECO:0000259" key="11">
    <source>
        <dbReference type="PROSITE" id="PS51900"/>
    </source>
</evidence>
<comment type="function">
    <text evidence="9">Site-specific tyrosine recombinase, which acts by catalyzing the cutting and rejoining of the recombining DNA molecules. The XerC-XerD complex is essential to convert dimers of the bacterial chromosome into monomers to permit their segregation at cell division. It also contributes to the segregational stability of plasmids.</text>
</comment>
<gene>
    <name evidence="9" type="primary">xerC</name>
    <name evidence="12" type="ORF">FMM06_01040</name>
</gene>
<feature type="active site" evidence="9">
    <location>
        <position position="181"/>
    </location>
</feature>
<sequence length="301" mass="32127">MTATATTLVVEFLDSLTHARRRSVHTIRAYAATLHGFVAFIGQSRGEAVTQATLDDLTRADIRAWLSSRRGEGLVNASLARDVSALRTFLAWAARTHGLKRDALAGLRSPKVPRRVPRPLSPAAAKDLAQVAGDAAVQPWIAARDTAVLLLCYGAGLRISEALSLTAADLPLAETLTVTGKRAKSRVVPLLPAVREAVATYLKLSPWPAEGPVFRGAKGGPLQPELVRRAVAGARAALGLPDTATPHALRHSFATHLLARGADLRQIQQLLGHASLSSTQIYTQVDAAQLLDVYRNAHPRA</sequence>
<dbReference type="Proteomes" id="UP000317894">
    <property type="component" value="Unassembled WGS sequence"/>
</dbReference>
<feature type="active site" evidence="9">
    <location>
        <position position="247"/>
    </location>
</feature>
<dbReference type="InterPro" id="IPR013762">
    <property type="entry name" value="Integrase-like_cat_sf"/>
</dbReference>
<dbReference type="PROSITE" id="PS51898">
    <property type="entry name" value="TYR_RECOMBINASE"/>
    <property type="match status" value="1"/>
</dbReference>
<dbReference type="InterPro" id="IPR002104">
    <property type="entry name" value="Integrase_catalytic"/>
</dbReference>
<evidence type="ECO:0000313" key="12">
    <source>
        <dbReference type="EMBL" id="TRW16826.1"/>
    </source>
</evidence>
<dbReference type="InterPro" id="IPR011010">
    <property type="entry name" value="DNA_brk_join_enz"/>
</dbReference>